<sequence>MMDSSGPPFCICEEAVFSFTARNQRGLRKSRPLSNSSKTDVDLITCPICVYALFSAFLALHGVMPPPSHSLPPGWLNESRKWRGPLTAACCWRSRASPLRCTAALAWRTPPKPSAMFSSFCWTLLPSAELPINGCCRHQWKCFHKP</sequence>
<organism evidence="1 2">
    <name type="scientific">Populus alba x Populus x berolinensis</name>
    <dbReference type="NCBI Taxonomy" id="444605"/>
    <lineage>
        <taxon>Eukaryota</taxon>
        <taxon>Viridiplantae</taxon>
        <taxon>Streptophyta</taxon>
        <taxon>Embryophyta</taxon>
        <taxon>Tracheophyta</taxon>
        <taxon>Spermatophyta</taxon>
        <taxon>Magnoliopsida</taxon>
        <taxon>eudicotyledons</taxon>
        <taxon>Gunneridae</taxon>
        <taxon>Pentapetalae</taxon>
        <taxon>rosids</taxon>
        <taxon>fabids</taxon>
        <taxon>Malpighiales</taxon>
        <taxon>Salicaceae</taxon>
        <taxon>Saliceae</taxon>
        <taxon>Populus</taxon>
    </lineage>
</organism>
<dbReference type="EMBL" id="JAQIZT010000013">
    <property type="protein sequence ID" value="KAJ6974782.1"/>
    <property type="molecule type" value="Genomic_DNA"/>
</dbReference>
<gene>
    <name evidence="1" type="ORF">NC653_030808</name>
</gene>
<dbReference type="Proteomes" id="UP001164929">
    <property type="component" value="Chromosome 13"/>
</dbReference>
<dbReference type="AlphaFoldDB" id="A0AAD6Q0T3"/>
<evidence type="ECO:0000313" key="1">
    <source>
        <dbReference type="EMBL" id="KAJ6974782.1"/>
    </source>
</evidence>
<proteinExistence type="predicted"/>
<evidence type="ECO:0000313" key="2">
    <source>
        <dbReference type="Proteomes" id="UP001164929"/>
    </source>
</evidence>
<name>A0AAD6Q0T3_9ROSI</name>
<protein>
    <submittedName>
        <fullName evidence="1">Uncharacterized protein</fullName>
    </submittedName>
</protein>
<keyword evidence="2" id="KW-1185">Reference proteome</keyword>
<comment type="caution">
    <text evidence="1">The sequence shown here is derived from an EMBL/GenBank/DDBJ whole genome shotgun (WGS) entry which is preliminary data.</text>
</comment>
<accession>A0AAD6Q0T3</accession>
<reference evidence="1" key="1">
    <citation type="journal article" date="2023" name="Mol. Ecol. Resour.">
        <title>Chromosome-level genome assembly of a triploid poplar Populus alba 'Berolinensis'.</title>
        <authorList>
            <person name="Chen S."/>
            <person name="Yu Y."/>
            <person name="Wang X."/>
            <person name="Wang S."/>
            <person name="Zhang T."/>
            <person name="Zhou Y."/>
            <person name="He R."/>
            <person name="Meng N."/>
            <person name="Wang Y."/>
            <person name="Liu W."/>
            <person name="Liu Z."/>
            <person name="Liu J."/>
            <person name="Guo Q."/>
            <person name="Huang H."/>
            <person name="Sederoff R.R."/>
            <person name="Wang G."/>
            <person name="Qu G."/>
            <person name="Chen S."/>
        </authorList>
    </citation>
    <scope>NUCLEOTIDE SEQUENCE</scope>
    <source>
        <strain evidence="1">SC-2020</strain>
    </source>
</reference>